<dbReference type="AlphaFoldDB" id="A0A0C2G5R7"/>
<keyword evidence="2" id="KW-1185">Reference proteome</keyword>
<dbReference type="InterPro" id="IPR035940">
    <property type="entry name" value="CAP_sf"/>
</dbReference>
<proteinExistence type="predicted"/>
<reference evidence="1 2" key="1">
    <citation type="submission" date="2013-12" db="EMBL/GenBank/DDBJ databases">
        <title>Draft genome of the parsitic nematode Ancylostoma duodenale.</title>
        <authorList>
            <person name="Mitreva M."/>
        </authorList>
    </citation>
    <scope>NUCLEOTIDE SEQUENCE [LARGE SCALE GENOMIC DNA]</scope>
    <source>
        <strain evidence="1 2">Zhejiang</strain>
    </source>
</reference>
<sequence length="88" mass="9903">MLRLPTARFPAAGNPPNAKNTHVEFAMGIWASPQRYYGLKNVSDYDNNRLYTFANMANGKTLRFACGYKSGCNPQNNEVHISCIYNLI</sequence>
<evidence type="ECO:0000313" key="1">
    <source>
        <dbReference type="EMBL" id="KIH54254.1"/>
    </source>
</evidence>
<organism evidence="1 2">
    <name type="scientific">Ancylostoma duodenale</name>
    <dbReference type="NCBI Taxonomy" id="51022"/>
    <lineage>
        <taxon>Eukaryota</taxon>
        <taxon>Metazoa</taxon>
        <taxon>Ecdysozoa</taxon>
        <taxon>Nematoda</taxon>
        <taxon>Chromadorea</taxon>
        <taxon>Rhabditida</taxon>
        <taxon>Rhabditina</taxon>
        <taxon>Rhabditomorpha</taxon>
        <taxon>Strongyloidea</taxon>
        <taxon>Ancylostomatidae</taxon>
        <taxon>Ancylostomatinae</taxon>
        <taxon>Ancylostoma</taxon>
    </lineage>
</organism>
<dbReference type="EMBL" id="KN739420">
    <property type="protein sequence ID" value="KIH54254.1"/>
    <property type="molecule type" value="Genomic_DNA"/>
</dbReference>
<evidence type="ECO:0000313" key="2">
    <source>
        <dbReference type="Proteomes" id="UP000054047"/>
    </source>
</evidence>
<dbReference type="Proteomes" id="UP000054047">
    <property type="component" value="Unassembled WGS sequence"/>
</dbReference>
<dbReference type="OrthoDB" id="5888384at2759"/>
<dbReference type="SUPFAM" id="SSF55797">
    <property type="entry name" value="PR-1-like"/>
    <property type="match status" value="1"/>
</dbReference>
<name>A0A0C2G5R7_9BILA</name>
<protein>
    <submittedName>
        <fullName evidence="1">Uncharacterized protein</fullName>
    </submittedName>
</protein>
<gene>
    <name evidence="1" type="ORF">ANCDUO_15601</name>
</gene>
<accession>A0A0C2G5R7</accession>
<dbReference type="Gene3D" id="3.40.33.10">
    <property type="entry name" value="CAP"/>
    <property type="match status" value="1"/>
</dbReference>